<evidence type="ECO:0000313" key="3">
    <source>
        <dbReference type="Proteomes" id="UP001176940"/>
    </source>
</evidence>
<gene>
    <name evidence="2" type="ORF">RIMI_LOCUS23210622</name>
</gene>
<reference evidence="2" key="1">
    <citation type="submission" date="2023-07" db="EMBL/GenBank/DDBJ databases">
        <authorList>
            <person name="Stuckert A."/>
        </authorList>
    </citation>
    <scope>NUCLEOTIDE SEQUENCE</scope>
</reference>
<feature type="region of interest" description="Disordered" evidence="1">
    <location>
        <begin position="56"/>
        <end position="135"/>
    </location>
</feature>
<comment type="caution">
    <text evidence="2">The sequence shown here is derived from an EMBL/GenBank/DDBJ whole genome shotgun (WGS) entry which is preliminary data.</text>
</comment>
<evidence type="ECO:0000313" key="2">
    <source>
        <dbReference type="EMBL" id="CAJ0968573.1"/>
    </source>
</evidence>
<keyword evidence="3" id="KW-1185">Reference proteome</keyword>
<dbReference type="Proteomes" id="UP001176940">
    <property type="component" value="Unassembled WGS sequence"/>
</dbReference>
<sequence>MHEHFGRVWVEERTDSGNIFELEVTGGGESLDVRFEGQGRVKGVADELGLAEECRRRGQNALPSSSRSSRTHKSTGLSRNGHTYISDEEEEDRPRGTNLFGDSHLYSSGHKEASKRKRQKHREEQKKIKSSKPYH</sequence>
<dbReference type="EMBL" id="CAUEEQ010079413">
    <property type="protein sequence ID" value="CAJ0968573.1"/>
    <property type="molecule type" value="Genomic_DNA"/>
</dbReference>
<organism evidence="2 3">
    <name type="scientific">Ranitomeya imitator</name>
    <name type="common">mimic poison frog</name>
    <dbReference type="NCBI Taxonomy" id="111125"/>
    <lineage>
        <taxon>Eukaryota</taxon>
        <taxon>Metazoa</taxon>
        <taxon>Chordata</taxon>
        <taxon>Craniata</taxon>
        <taxon>Vertebrata</taxon>
        <taxon>Euteleostomi</taxon>
        <taxon>Amphibia</taxon>
        <taxon>Batrachia</taxon>
        <taxon>Anura</taxon>
        <taxon>Neobatrachia</taxon>
        <taxon>Hyloidea</taxon>
        <taxon>Dendrobatidae</taxon>
        <taxon>Dendrobatinae</taxon>
        <taxon>Ranitomeya</taxon>
    </lineage>
</organism>
<accession>A0ABN9MSB3</accession>
<evidence type="ECO:0000256" key="1">
    <source>
        <dbReference type="SAM" id="MobiDB-lite"/>
    </source>
</evidence>
<name>A0ABN9MSB3_9NEOB</name>
<proteinExistence type="predicted"/>
<protein>
    <submittedName>
        <fullName evidence="2">Uncharacterized protein</fullName>
    </submittedName>
</protein>
<feature type="compositionally biased region" description="Polar residues" evidence="1">
    <location>
        <begin position="74"/>
        <end position="83"/>
    </location>
</feature>